<reference evidence="1" key="1">
    <citation type="journal article" date="2019" name="Environ. Microbiol.">
        <title>Fungal ecological strategies reflected in gene transcription - a case study of two litter decomposers.</title>
        <authorList>
            <person name="Barbi F."/>
            <person name="Kohler A."/>
            <person name="Barry K."/>
            <person name="Baskaran P."/>
            <person name="Daum C."/>
            <person name="Fauchery L."/>
            <person name="Ihrmark K."/>
            <person name="Kuo A."/>
            <person name="LaButti K."/>
            <person name="Lipzen A."/>
            <person name="Morin E."/>
            <person name="Grigoriev I.V."/>
            <person name="Henrissat B."/>
            <person name="Lindahl B."/>
            <person name="Martin F."/>
        </authorList>
    </citation>
    <scope>NUCLEOTIDE SEQUENCE</scope>
    <source>
        <strain evidence="1">JB14</strain>
    </source>
</reference>
<dbReference type="OrthoDB" id="2750929at2759"/>
<gene>
    <name evidence="1" type="ORF">BT96DRAFT_671120</name>
</gene>
<proteinExistence type="predicted"/>
<sequence length="396" mass="44858">MRLRCRPFNSLNRWNHRKYNHAAAALNANAEFWNTGPEDAESWRGTVDYFISKSPDLVGTVHGPIRTVDRNNLGPADHIDISNETMPLISTSNHLKHPFSLIYSPQSPESTSALPFPQKSRGFLYYVPKTTHDVSLSGQVRFRLCRKDFVFAKGVRAAKKDSESDDLRFPTSTRRWNVPLLMILNYARYSFLSRLYDQLLADNFVSPELKERGVEALESALGSGRTLHIADNIIFSPSEPFIYDFGQKNIRLWKVKDGRARCLVFENPMRDPRPDMAFMPGQGKPSSYPYEGEAIARIETFFGVACIRLVRVISLSLRPAIGYTGSGTGSLVPLPKAGQLVMRWDDTRAKPALVPFTCHGLDWEDEYVPEEGEVLVGRSVATRVVRKYNRTNRTRA</sequence>
<evidence type="ECO:0000313" key="1">
    <source>
        <dbReference type="EMBL" id="KAE9408768.1"/>
    </source>
</evidence>
<name>A0A6A4IHN7_9AGAR</name>
<dbReference type="Proteomes" id="UP000799118">
    <property type="component" value="Unassembled WGS sequence"/>
</dbReference>
<evidence type="ECO:0000313" key="2">
    <source>
        <dbReference type="Proteomes" id="UP000799118"/>
    </source>
</evidence>
<dbReference type="EMBL" id="ML769390">
    <property type="protein sequence ID" value="KAE9408768.1"/>
    <property type="molecule type" value="Genomic_DNA"/>
</dbReference>
<organism evidence="1 2">
    <name type="scientific">Gymnopus androsaceus JB14</name>
    <dbReference type="NCBI Taxonomy" id="1447944"/>
    <lineage>
        <taxon>Eukaryota</taxon>
        <taxon>Fungi</taxon>
        <taxon>Dikarya</taxon>
        <taxon>Basidiomycota</taxon>
        <taxon>Agaricomycotina</taxon>
        <taxon>Agaricomycetes</taxon>
        <taxon>Agaricomycetidae</taxon>
        <taxon>Agaricales</taxon>
        <taxon>Marasmiineae</taxon>
        <taxon>Omphalotaceae</taxon>
        <taxon>Gymnopus</taxon>
    </lineage>
</organism>
<dbReference type="AlphaFoldDB" id="A0A6A4IHN7"/>
<protein>
    <submittedName>
        <fullName evidence="1">Uncharacterized protein</fullName>
    </submittedName>
</protein>
<keyword evidence="2" id="KW-1185">Reference proteome</keyword>
<accession>A0A6A4IHN7</accession>